<evidence type="ECO:0000259" key="1">
    <source>
        <dbReference type="Pfam" id="PF07463"/>
    </source>
</evidence>
<dbReference type="Proteomes" id="UP000278775">
    <property type="component" value="Unassembled WGS sequence"/>
</dbReference>
<dbReference type="GO" id="GO:0016788">
    <property type="term" value="F:hydrolase activity, acting on ester bonds"/>
    <property type="evidence" value="ECO:0007669"/>
    <property type="project" value="InterPro"/>
</dbReference>
<proteinExistence type="predicted"/>
<protein>
    <recommendedName>
        <fullName evidence="1">NUMOD4 domain-containing protein</fullName>
    </recommendedName>
</protein>
<evidence type="ECO:0000313" key="2">
    <source>
        <dbReference type="EMBL" id="RNA60450.1"/>
    </source>
</evidence>
<comment type="caution">
    <text evidence="2">The sequence shown here is derived from an EMBL/GenBank/DDBJ whole genome shotgun (WGS) entry which is preliminary data.</text>
</comment>
<accession>A0A3M7TE45</accession>
<dbReference type="Gene3D" id="1.10.10.10">
    <property type="entry name" value="Winged helix-like DNA-binding domain superfamily/Winged helix DNA-binding domain"/>
    <property type="match status" value="1"/>
</dbReference>
<dbReference type="OrthoDB" id="6631788at2"/>
<feature type="domain" description="NUMOD4" evidence="1">
    <location>
        <begin position="27"/>
        <end position="83"/>
    </location>
</feature>
<dbReference type="InterPro" id="IPR010902">
    <property type="entry name" value="NUMOD4"/>
</dbReference>
<dbReference type="InterPro" id="IPR036388">
    <property type="entry name" value="WH-like_DNA-bd_sf"/>
</dbReference>
<gene>
    <name evidence="2" type="ORF">D1631_18305</name>
</gene>
<sequence length="555" mass="65352">MKLPPELEDEYVKEVLYNHSLENLPNEKWKNIEDFENYAISNYGRVKSLERTTFSLFGKERLLPDMIMKLSVKKQFNKYLQTNIYNVHCSLMCEDRKYTRSVARLVYYHFIEKFDKNDTNIRINFKDNNRFNLHSSNLEKISVRESRLNTFRQNRARNVHVDYLQAVSQYTAEGDFISNFESVYAAEKKLGITCESIMDVINSKFLTAGTFRWFLQNIPPNRSNLLIAESKDSDTKVFNSSLWVKLGKPSIDHNNPPPCMNLSIKDLSEEYWVPIPILGFEKRFVISNRGRIKRLGSWTSKGRKILLKEQILAQMVLSSTETTYSLYCVLKNEGQVIKPVVSRLLYYCFVQNFDLRDRRLVIVNDNIPLWNIDISKLSLRPINYILKERYKDSIIPKVRKVFNTKKVFNDILWKKLGQPPIDEKNPLAIFNLSLKNMPGESWKALPGLHGKYVISNRGRVKRLSGWGAGFRFYKEEQVLHLNLHKSDNYLYFRVHPKEDVNTKSLARMLYYCFVKEFDLQDRTLRVVNQNKHIWDIDLSKLSLRSILDAFNRPSN</sequence>
<dbReference type="EMBL" id="QWIU01000003">
    <property type="protein sequence ID" value="RNA60450.1"/>
    <property type="molecule type" value="Genomic_DNA"/>
</dbReference>
<name>A0A3M7TE45_9FLAO</name>
<dbReference type="Gene3D" id="3.90.75.20">
    <property type="match status" value="2"/>
</dbReference>
<dbReference type="Pfam" id="PF07463">
    <property type="entry name" value="NUMOD4"/>
    <property type="match status" value="2"/>
</dbReference>
<dbReference type="AlphaFoldDB" id="A0A3M7TE45"/>
<evidence type="ECO:0000313" key="3">
    <source>
        <dbReference type="Proteomes" id="UP000278775"/>
    </source>
</evidence>
<dbReference type="InterPro" id="IPR044925">
    <property type="entry name" value="His-Me_finger_sf"/>
</dbReference>
<dbReference type="RefSeq" id="WP_122637849.1">
    <property type="nucleotide sequence ID" value="NZ_QWIU01000003.1"/>
</dbReference>
<feature type="domain" description="NUMOD4" evidence="1">
    <location>
        <begin position="440"/>
        <end position="494"/>
    </location>
</feature>
<dbReference type="SUPFAM" id="SSF54060">
    <property type="entry name" value="His-Me finger endonucleases"/>
    <property type="match status" value="1"/>
</dbReference>
<organism evidence="2 3">
    <name type="scientific">Chryseobacterium nematophagum</name>
    <dbReference type="NCBI Taxonomy" id="2305228"/>
    <lineage>
        <taxon>Bacteria</taxon>
        <taxon>Pseudomonadati</taxon>
        <taxon>Bacteroidota</taxon>
        <taxon>Flavobacteriia</taxon>
        <taxon>Flavobacteriales</taxon>
        <taxon>Weeksellaceae</taxon>
        <taxon>Chryseobacterium group</taxon>
        <taxon>Chryseobacterium</taxon>
    </lineage>
</organism>
<reference evidence="2 3" key="1">
    <citation type="submission" date="2018-08" db="EMBL/GenBank/DDBJ databases">
        <title>Chryseobacterium nematophagum: a novel matrix digesting pathogen of nematodes.</title>
        <authorList>
            <person name="Page A."/>
            <person name="Roberts M."/>
            <person name="Felix M.-A."/>
            <person name="Weir W."/>
        </authorList>
    </citation>
    <scope>NUCLEOTIDE SEQUENCE [LARGE SCALE GENOMIC DNA]</scope>
    <source>
        <strain evidence="2 3">JUb129</strain>
    </source>
</reference>